<keyword evidence="1" id="KW-0175">Coiled coil</keyword>
<reference evidence="3 4" key="1">
    <citation type="submission" date="2023-02" db="EMBL/GenBank/DDBJ databases">
        <title>Pathogen: clinical or host-associated sample.</title>
        <authorList>
            <person name="Hergert J."/>
            <person name="Casey R."/>
            <person name="Wagner J."/>
            <person name="Young E.L."/>
            <person name="Oakeson K.F."/>
        </authorList>
    </citation>
    <scope>NUCLEOTIDE SEQUENCE [LARGE SCALE GENOMIC DNA]</scope>
    <source>
        <strain evidence="3 4">2022CK-00829</strain>
        <plasmid evidence="3 4">unnamed1</plasmid>
    </source>
</reference>
<evidence type="ECO:0000313" key="3">
    <source>
        <dbReference type="EMBL" id="WDI05059.1"/>
    </source>
</evidence>
<organism evidence="3 4">
    <name type="scientific">Paenibacillus urinalis</name>
    <dbReference type="NCBI Taxonomy" id="521520"/>
    <lineage>
        <taxon>Bacteria</taxon>
        <taxon>Bacillati</taxon>
        <taxon>Bacillota</taxon>
        <taxon>Bacilli</taxon>
        <taxon>Bacillales</taxon>
        <taxon>Paenibacillaceae</taxon>
        <taxon>Paenibacillus</taxon>
    </lineage>
</organism>
<keyword evidence="2" id="KW-0472">Membrane</keyword>
<dbReference type="Proteomes" id="UP001221519">
    <property type="component" value="Plasmid unnamed1"/>
</dbReference>
<proteinExistence type="predicted"/>
<keyword evidence="4" id="KW-1185">Reference proteome</keyword>
<gene>
    <name evidence="3" type="ORF">PUW25_26175</name>
</gene>
<feature type="coiled-coil region" evidence="1">
    <location>
        <begin position="107"/>
        <end position="137"/>
    </location>
</feature>
<evidence type="ECO:0000256" key="2">
    <source>
        <dbReference type="SAM" id="Phobius"/>
    </source>
</evidence>
<protein>
    <submittedName>
        <fullName evidence="3">Uncharacterized protein</fullName>
    </submittedName>
</protein>
<keyword evidence="2" id="KW-0812">Transmembrane</keyword>
<feature type="transmembrane region" description="Helical" evidence="2">
    <location>
        <begin position="141"/>
        <end position="162"/>
    </location>
</feature>
<sequence length="164" mass="18993">MELLSNYQQKVRDEIKDIYLRGHKGTGQIIGWNIPVPVDAREEMERISIRPATILQDPGSVTYIPEEIRNWQDLLEEEQRRSGGSDIVDYNREAERILEDRRLEDTMRRAQEREELAAKALADLEKAAKTREATKKKEDRLWRMAIVTGSLLILSSVINAFLNS</sequence>
<evidence type="ECO:0000313" key="4">
    <source>
        <dbReference type="Proteomes" id="UP001221519"/>
    </source>
</evidence>
<dbReference type="EMBL" id="CP118109">
    <property type="protein sequence ID" value="WDI05059.1"/>
    <property type="molecule type" value="Genomic_DNA"/>
</dbReference>
<name>A0ABY7XH26_9BACL</name>
<accession>A0ABY7XH26</accession>
<keyword evidence="2" id="KW-1133">Transmembrane helix</keyword>
<keyword evidence="3" id="KW-0614">Plasmid</keyword>
<dbReference type="RefSeq" id="WP_274338667.1">
    <property type="nucleotide sequence ID" value="NZ_CP118109.1"/>
</dbReference>
<geneLocation type="plasmid" evidence="3 4">
    <name>unnamed1</name>
</geneLocation>
<evidence type="ECO:0000256" key="1">
    <source>
        <dbReference type="SAM" id="Coils"/>
    </source>
</evidence>